<evidence type="ECO:0000256" key="3">
    <source>
        <dbReference type="ARBA" id="ARBA00006260"/>
    </source>
</evidence>
<evidence type="ECO:0000256" key="9">
    <source>
        <dbReference type="ARBA" id="ARBA00023242"/>
    </source>
</evidence>
<evidence type="ECO:0000256" key="12">
    <source>
        <dbReference type="PROSITE-ProRule" id="PRU00221"/>
    </source>
</evidence>
<dbReference type="Pfam" id="PF00400">
    <property type="entry name" value="WD40"/>
    <property type="match status" value="3"/>
</dbReference>
<dbReference type="Gene3D" id="2.130.10.10">
    <property type="entry name" value="YVTN repeat-like/Quinoprotein amine dehydrogenase"/>
    <property type="match status" value="1"/>
</dbReference>
<proteinExistence type="inferred from homology"/>
<evidence type="ECO:0000256" key="11">
    <source>
        <dbReference type="ARBA" id="ARBA00041789"/>
    </source>
</evidence>
<evidence type="ECO:0000256" key="4">
    <source>
        <dbReference type="ARBA" id="ARBA00022490"/>
    </source>
</evidence>
<evidence type="ECO:0000256" key="7">
    <source>
        <dbReference type="ARBA" id="ARBA00023203"/>
    </source>
</evidence>
<comment type="subcellular location">
    <subcellularLocation>
        <location evidence="2">Cytoplasm</location>
        <location evidence="2">Cytoskeleton</location>
    </subcellularLocation>
    <subcellularLocation>
        <location evidence="1">Nucleus</location>
    </subcellularLocation>
</comment>
<name>A0AAV4ACS3_9GAST</name>
<dbReference type="GO" id="GO:0005634">
    <property type="term" value="C:nucleus"/>
    <property type="evidence" value="ECO:0007669"/>
    <property type="project" value="UniProtKB-SubCell"/>
</dbReference>
<dbReference type="InterPro" id="IPR036322">
    <property type="entry name" value="WD40_repeat_dom_sf"/>
</dbReference>
<feature type="repeat" description="WD" evidence="12">
    <location>
        <begin position="398"/>
        <end position="443"/>
    </location>
</feature>
<evidence type="ECO:0000256" key="10">
    <source>
        <dbReference type="ARBA" id="ARBA00041244"/>
    </source>
</evidence>
<accession>A0AAV4ACS3</accession>
<gene>
    <name evidence="13" type="ORF">PoB_003083800</name>
</gene>
<dbReference type="SUPFAM" id="SSF50978">
    <property type="entry name" value="WD40 repeat-like"/>
    <property type="match status" value="1"/>
</dbReference>
<keyword evidence="7" id="KW-0009">Actin-binding</keyword>
<comment type="similarity">
    <text evidence="3">Belongs to the WD repeat ARPC1 family.</text>
</comment>
<evidence type="ECO:0000256" key="1">
    <source>
        <dbReference type="ARBA" id="ARBA00004123"/>
    </source>
</evidence>
<dbReference type="InterPro" id="IPR015943">
    <property type="entry name" value="WD40/YVTN_repeat-like_dom_sf"/>
</dbReference>
<keyword evidence="6" id="KW-0677">Repeat</keyword>
<protein>
    <recommendedName>
        <fullName evidence="10">Arp2/3 complex 41 kDa subunit</fullName>
    </recommendedName>
    <alternativeName>
        <fullName evidence="11">p41-ARC</fullName>
    </alternativeName>
</protein>
<evidence type="ECO:0000256" key="6">
    <source>
        <dbReference type="ARBA" id="ARBA00022737"/>
    </source>
</evidence>
<reference evidence="13 14" key="1">
    <citation type="journal article" date="2021" name="Elife">
        <title>Chloroplast acquisition without the gene transfer in kleptoplastic sea slugs, Plakobranchus ocellatus.</title>
        <authorList>
            <person name="Maeda T."/>
            <person name="Takahashi S."/>
            <person name="Yoshida T."/>
            <person name="Shimamura S."/>
            <person name="Takaki Y."/>
            <person name="Nagai Y."/>
            <person name="Toyoda A."/>
            <person name="Suzuki Y."/>
            <person name="Arimoto A."/>
            <person name="Ishii H."/>
            <person name="Satoh N."/>
            <person name="Nishiyama T."/>
            <person name="Hasebe M."/>
            <person name="Maruyama T."/>
            <person name="Minagawa J."/>
            <person name="Obokata J."/>
            <person name="Shigenobu S."/>
        </authorList>
    </citation>
    <scope>NUCLEOTIDE SEQUENCE [LARGE SCALE GENOMIC DNA]</scope>
</reference>
<sequence>MGEYTPNTNYLNHQILTARIAHSQRLFNGFTAFLFTVDKSSNSMSEKHNFGIAPVTCHSFNRDRTGLALSLNDSNVKIYKKSGQKWQETDTLSEHGQRVTGIDWAPDSNRIVTCSADRNAFVWMLEGDKWKQVLVIPRINRAATCVKWSPKENKFAVGSGSRLIAICYYDVENNWWVSRHIKKPIRSTVTCLDWHPNNVLLAAGSTDFKCRVFSGYQKEVDEKPGPSSWGSKMPFGNLMAEFSNGGGGWVHSVSFSPSGDKVAWVGHDSSVSVADATMGNQLMVIKESFLPFMSITWVTENSMVAAGYDCNPMVFTYTGSKINMGAKLDQPQEKQSGNIRCSSINEMPKDWNPNCLPKNGDSEDGGEESEIDVIASAMNRFKNLDKKGTGSDTATELKTQHQNTITQVSIHTGTKGDASKVATSGVDGNVILWDLKSLESSIQGLRIS</sequence>
<comment type="caution">
    <text evidence="13">The sequence shown here is derived from an EMBL/GenBank/DDBJ whole genome shotgun (WGS) entry which is preliminary data.</text>
</comment>
<dbReference type="PROSITE" id="PS50082">
    <property type="entry name" value="WD_REPEATS_2"/>
    <property type="match status" value="2"/>
</dbReference>
<dbReference type="Proteomes" id="UP000735302">
    <property type="component" value="Unassembled WGS sequence"/>
</dbReference>
<evidence type="ECO:0000313" key="13">
    <source>
        <dbReference type="EMBL" id="GFO04333.1"/>
    </source>
</evidence>
<dbReference type="InterPro" id="IPR019775">
    <property type="entry name" value="WD40_repeat_CS"/>
</dbReference>
<dbReference type="AlphaFoldDB" id="A0AAV4ACS3"/>
<keyword evidence="4" id="KW-0963">Cytoplasm</keyword>
<keyword evidence="9" id="KW-0539">Nucleus</keyword>
<evidence type="ECO:0000313" key="14">
    <source>
        <dbReference type="Proteomes" id="UP000735302"/>
    </source>
</evidence>
<dbReference type="InterPro" id="IPR017383">
    <property type="entry name" value="ARPC1"/>
</dbReference>
<keyword evidence="8" id="KW-0206">Cytoskeleton</keyword>
<dbReference type="PANTHER" id="PTHR10709">
    <property type="entry name" value="ACTIN-RELATED PROTEIN 2/3 COMPLEX SUBUNIT 1"/>
    <property type="match status" value="1"/>
</dbReference>
<dbReference type="EMBL" id="BLXT01003738">
    <property type="protein sequence ID" value="GFO04333.1"/>
    <property type="molecule type" value="Genomic_DNA"/>
</dbReference>
<evidence type="ECO:0000256" key="5">
    <source>
        <dbReference type="ARBA" id="ARBA00022574"/>
    </source>
</evidence>
<dbReference type="PROSITE" id="PS50294">
    <property type="entry name" value="WD_REPEATS_REGION"/>
    <property type="match status" value="1"/>
</dbReference>
<feature type="repeat" description="WD" evidence="12">
    <location>
        <begin position="92"/>
        <end position="123"/>
    </location>
</feature>
<dbReference type="FunFam" id="2.130.10.10:FF:000030">
    <property type="entry name" value="Actin-related protein 2/3 complex subunit"/>
    <property type="match status" value="1"/>
</dbReference>
<evidence type="ECO:0000256" key="2">
    <source>
        <dbReference type="ARBA" id="ARBA00004245"/>
    </source>
</evidence>
<dbReference type="GO" id="GO:0005885">
    <property type="term" value="C:Arp2/3 protein complex"/>
    <property type="evidence" value="ECO:0007669"/>
    <property type="project" value="InterPro"/>
</dbReference>
<keyword evidence="5 12" id="KW-0853">WD repeat</keyword>
<organism evidence="13 14">
    <name type="scientific">Plakobranchus ocellatus</name>
    <dbReference type="NCBI Taxonomy" id="259542"/>
    <lineage>
        <taxon>Eukaryota</taxon>
        <taxon>Metazoa</taxon>
        <taxon>Spiralia</taxon>
        <taxon>Lophotrochozoa</taxon>
        <taxon>Mollusca</taxon>
        <taxon>Gastropoda</taxon>
        <taxon>Heterobranchia</taxon>
        <taxon>Euthyneura</taxon>
        <taxon>Panpulmonata</taxon>
        <taxon>Sacoglossa</taxon>
        <taxon>Placobranchoidea</taxon>
        <taxon>Plakobranchidae</taxon>
        <taxon>Plakobranchus</taxon>
    </lineage>
</organism>
<dbReference type="GO" id="GO:0051015">
    <property type="term" value="F:actin filament binding"/>
    <property type="evidence" value="ECO:0007669"/>
    <property type="project" value="TreeGrafter"/>
</dbReference>
<dbReference type="SMART" id="SM00320">
    <property type="entry name" value="WD40"/>
    <property type="match status" value="6"/>
</dbReference>
<dbReference type="GO" id="GO:0034314">
    <property type="term" value="P:Arp2/3 complex-mediated actin nucleation"/>
    <property type="evidence" value="ECO:0007669"/>
    <property type="project" value="InterPro"/>
</dbReference>
<keyword evidence="14" id="KW-1185">Reference proteome</keyword>
<dbReference type="PANTHER" id="PTHR10709:SF2">
    <property type="entry name" value="ACTIN-RELATED PROTEIN 2_3 COMPLEX SUBUNIT"/>
    <property type="match status" value="1"/>
</dbReference>
<dbReference type="InterPro" id="IPR001680">
    <property type="entry name" value="WD40_rpt"/>
</dbReference>
<evidence type="ECO:0000256" key="8">
    <source>
        <dbReference type="ARBA" id="ARBA00023212"/>
    </source>
</evidence>
<dbReference type="PROSITE" id="PS00678">
    <property type="entry name" value="WD_REPEATS_1"/>
    <property type="match status" value="1"/>
</dbReference>